<evidence type="ECO:0000256" key="2">
    <source>
        <dbReference type="ARBA" id="ARBA00022737"/>
    </source>
</evidence>
<dbReference type="CDD" id="cd07920">
    <property type="entry name" value="Pumilio"/>
    <property type="match status" value="1"/>
</dbReference>
<feature type="repeat" description="Pumilio" evidence="5">
    <location>
        <begin position="369"/>
        <end position="404"/>
    </location>
</feature>
<evidence type="ECO:0000256" key="4">
    <source>
        <dbReference type="ARBA" id="ARBA00022833"/>
    </source>
</evidence>
<dbReference type="Pfam" id="PF18044">
    <property type="entry name" value="zf-CCCH_4"/>
    <property type="match status" value="1"/>
</dbReference>
<feature type="domain" description="C3H1-type" evidence="8">
    <location>
        <begin position="97"/>
        <end position="124"/>
    </location>
</feature>
<name>A0A175JEJ8_ENTHI</name>
<dbReference type="InterPro" id="IPR041367">
    <property type="entry name" value="Znf-CCCH_4"/>
</dbReference>
<dbReference type="Pfam" id="PF00806">
    <property type="entry name" value="PUF"/>
    <property type="match status" value="8"/>
</dbReference>
<keyword evidence="4 6" id="KW-0862">Zinc</keyword>
<evidence type="ECO:0000256" key="3">
    <source>
        <dbReference type="ARBA" id="ARBA00022771"/>
    </source>
</evidence>
<dbReference type="InterPro" id="IPR011989">
    <property type="entry name" value="ARM-like"/>
</dbReference>
<dbReference type="SUPFAM" id="SSF90229">
    <property type="entry name" value="CCCH zinc finger"/>
    <property type="match status" value="1"/>
</dbReference>
<dbReference type="VEuPathDB" id="AmoebaDB:EHI5A_198940"/>
<dbReference type="InterPro" id="IPR033712">
    <property type="entry name" value="Pumilio_RNA-bd"/>
</dbReference>
<feature type="repeat" description="Pumilio" evidence="5">
    <location>
        <begin position="150"/>
        <end position="185"/>
    </location>
</feature>
<dbReference type="eggNOG" id="KOG2049">
    <property type="taxonomic scope" value="Eukaryota"/>
</dbReference>
<evidence type="ECO:0000259" key="9">
    <source>
        <dbReference type="PROSITE" id="PS50303"/>
    </source>
</evidence>
<keyword evidence="2" id="KW-0677">Repeat</keyword>
<dbReference type="VEuPathDB" id="AmoebaDB:KM1_230160"/>
<feature type="repeat" description="Pumilio" evidence="5">
    <location>
        <begin position="258"/>
        <end position="294"/>
    </location>
</feature>
<dbReference type="FunFam" id="1.25.10.10:FF:000237">
    <property type="entry name" value="Pumilio homolog 9"/>
    <property type="match status" value="1"/>
</dbReference>
<organism evidence="10 11">
    <name type="scientific">Entamoeba histolytica</name>
    <dbReference type="NCBI Taxonomy" id="5759"/>
    <lineage>
        <taxon>Eukaryota</taxon>
        <taxon>Amoebozoa</taxon>
        <taxon>Evosea</taxon>
        <taxon>Archamoebae</taxon>
        <taxon>Mastigamoebida</taxon>
        <taxon>Entamoebidae</taxon>
        <taxon>Entamoeba</taxon>
    </lineage>
</organism>
<evidence type="ECO:0000256" key="5">
    <source>
        <dbReference type="PROSITE-ProRule" id="PRU00317"/>
    </source>
</evidence>
<dbReference type="PROSITE" id="PS50103">
    <property type="entry name" value="ZF_C3H1"/>
    <property type="match status" value="1"/>
</dbReference>
<dbReference type="PROSITE" id="PS50303">
    <property type="entry name" value="PUM_HD"/>
    <property type="match status" value="1"/>
</dbReference>
<dbReference type="PANTHER" id="PTHR12537:SF13">
    <property type="entry name" value="PUMILIO HOMOLOGY DOMAIN FAMILY MEMBER 4"/>
    <property type="match status" value="1"/>
</dbReference>
<evidence type="ECO:0000259" key="8">
    <source>
        <dbReference type="PROSITE" id="PS50103"/>
    </source>
</evidence>
<dbReference type="Proteomes" id="UP000078387">
    <property type="component" value="Unassembled WGS sequence"/>
</dbReference>
<keyword evidence="3 6" id="KW-0863">Zinc-finger</keyword>
<evidence type="ECO:0000256" key="6">
    <source>
        <dbReference type="PROSITE-ProRule" id="PRU00723"/>
    </source>
</evidence>
<evidence type="ECO:0000256" key="7">
    <source>
        <dbReference type="SAM" id="MobiDB-lite"/>
    </source>
</evidence>
<dbReference type="AlphaFoldDB" id="A0A175JEJ8"/>
<dbReference type="Gene3D" id="1.25.10.10">
    <property type="entry name" value="Leucine-rich Repeat Variant"/>
    <property type="match status" value="1"/>
</dbReference>
<dbReference type="GO" id="GO:0008270">
    <property type="term" value="F:zinc ion binding"/>
    <property type="evidence" value="ECO:0007669"/>
    <property type="project" value="UniProtKB-KW"/>
</dbReference>
<feature type="region of interest" description="Disordered" evidence="7">
    <location>
        <begin position="51"/>
        <end position="72"/>
    </location>
</feature>
<feature type="repeat" description="Pumilio" evidence="5">
    <location>
        <begin position="186"/>
        <end position="221"/>
    </location>
</feature>
<feature type="compositionally biased region" description="Polar residues" evidence="7">
    <location>
        <begin position="56"/>
        <end position="72"/>
    </location>
</feature>
<dbReference type="SMART" id="SM00025">
    <property type="entry name" value="Pumilio"/>
    <property type="match status" value="8"/>
</dbReference>
<gene>
    <name evidence="10" type="ORF">CL6EHI_012320</name>
</gene>
<dbReference type="InterPro" id="IPR036855">
    <property type="entry name" value="Znf_CCCH_sf"/>
</dbReference>
<dbReference type="SUPFAM" id="SSF48371">
    <property type="entry name" value="ARM repeat"/>
    <property type="match status" value="1"/>
</dbReference>
<dbReference type="VEuPathDB" id="AmoebaDB:EHI_012320"/>
<dbReference type="GO" id="GO:0010608">
    <property type="term" value="P:post-transcriptional regulation of gene expression"/>
    <property type="evidence" value="ECO:0007669"/>
    <property type="project" value="TreeGrafter"/>
</dbReference>
<evidence type="ECO:0000313" key="10">
    <source>
        <dbReference type="EMBL" id="GAT91918.1"/>
    </source>
</evidence>
<dbReference type="PROSITE" id="PS50302">
    <property type="entry name" value="PUM"/>
    <property type="match status" value="7"/>
</dbReference>
<feature type="repeat" description="Pumilio" evidence="5">
    <location>
        <begin position="333"/>
        <end position="368"/>
    </location>
</feature>
<dbReference type="VEuPathDB" id="AmoebaDB:EHI7A_141240"/>
<dbReference type="GO" id="GO:0005737">
    <property type="term" value="C:cytoplasm"/>
    <property type="evidence" value="ECO:0007669"/>
    <property type="project" value="TreeGrafter"/>
</dbReference>
<feature type="zinc finger region" description="C3H1-type" evidence="6">
    <location>
        <begin position="97"/>
        <end position="124"/>
    </location>
</feature>
<dbReference type="InterPro" id="IPR001313">
    <property type="entry name" value="Pumilio_RNA-bd_rpt"/>
</dbReference>
<comment type="caution">
    <text evidence="10">The sequence shown here is derived from an EMBL/GenBank/DDBJ whole genome shotgun (WGS) entry which is preliminary data.</text>
</comment>
<keyword evidence="1 6" id="KW-0479">Metal-binding</keyword>
<reference evidence="10 11" key="1">
    <citation type="submission" date="2016-05" db="EMBL/GenBank/DDBJ databases">
        <title>First whole genome sequencing of Entamoeba histolytica HM1:IMSS-clone-6.</title>
        <authorList>
            <person name="Mukherjee Avik.K."/>
            <person name="Izumyama S."/>
            <person name="Nakada-Tsukui K."/>
            <person name="Nozaki T."/>
        </authorList>
    </citation>
    <scope>NUCLEOTIDE SEQUENCE [LARGE SCALE GENOMIC DNA]</scope>
    <source>
        <strain evidence="10 11">HM1:IMSS clone 6</strain>
    </source>
</reference>
<dbReference type="InterPro" id="IPR000571">
    <property type="entry name" value="Znf_CCCH"/>
</dbReference>
<dbReference type="EMBL" id="BDEQ01000001">
    <property type="protein sequence ID" value="GAT91918.1"/>
    <property type="molecule type" value="Genomic_DNA"/>
</dbReference>
<dbReference type="SMART" id="SM00356">
    <property type="entry name" value="ZnF_C3H1"/>
    <property type="match status" value="1"/>
</dbReference>
<dbReference type="InterPro" id="IPR016024">
    <property type="entry name" value="ARM-type_fold"/>
</dbReference>
<evidence type="ECO:0000313" key="11">
    <source>
        <dbReference type="Proteomes" id="UP000078387"/>
    </source>
</evidence>
<dbReference type="VEuPathDB" id="AmoebaDB:EHI8A_163310"/>
<feature type="domain" description="PUM-HD" evidence="9">
    <location>
        <begin position="126"/>
        <end position="468"/>
    </location>
</feature>
<accession>A0A175JEJ8</accession>
<feature type="repeat" description="Pumilio" evidence="5">
    <location>
        <begin position="405"/>
        <end position="442"/>
    </location>
</feature>
<dbReference type="Gene3D" id="2.30.30.1190">
    <property type="match status" value="1"/>
</dbReference>
<feature type="repeat" description="Pumilio" evidence="5">
    <location>
        <begin position="295"/>
        <end position="332"/>
    </location>
</feature>
<dbReference type="PANTHER" id="PTHR12537">
    <property type="entry name" value="RNA BINDING PROTEIN PUMILIO-RELATED"/>
    <property type="match status" value="1"/>
</dbReference>
<proteinExistence type="predicted"/>
<protein>
    <submittedName>
        <fullName evidence="10">Pumilio domain-containing protein c6g94 putative</fullName>
    </submittedName>
</protein>
<sequence>MISNLNDQFEAFSMDHESFPSFRGNGSPINEDKNEDIPEFITQLLDEQNDFEPPKSHTSFTEPHTPSSTKYISDLSVSEPSAPISPFRNLSSTFLTQRNQRICKFYQIGQCKFGDNCKFLHIKTPSQEKIISTQTHHFDMISPTNVCISDFGSDFSKMCHDQYGCRYLQRQLEDNNPQTTKCIFEQMLPIITLLMSDPFGNYLCQKLIEVVNSEQRIQIITKITPTFFIISKNIHGTRSIQKLISCYSTKEEQNMLINVISPYVIELIFDSNGNHVIQECLKTFGKSDNGFIFDAIVSDGNLVKVATHKHGCCVVQRCIDYGNRQQLITLIDEIVKNSLVLVKDAFGNYVVQYILNVDIVGVINDVTKMLLDDLIDLSMQKFSSNVIEKLVRSDEIEARQMIFDRFLQIKDVTKLLQDSYANYVIQTCLDQSSVEYHSKLSNWIIPHLSAIRNTPYYKKIQNKLLRDENKQHHSVN</sequence>
<dbReference type="InterPro" id="IPR033133">
    <property type="entry name" value="PUM-HD"/>
</dbReference>
<evidence type="ECO:0000256" key="1">
    <source>
        <dbReference type="ARBA" id="ARBA00022723"/>
    </source>
</evidence>
<dbReference type="GO" id="GO:0003729">
    <property type="term" value="F:mRNA binding"/>
    <property type="evidence" value="ECO:0007669"/>
    <property type="project" value="TreeGrafter"/>
</dbReference>